<evidence type="ECO:0000313" key="2">
    <source>
        <dbReference type="Proteomes" id="UP001157502"/>
    </source>
</evidence>
<protein>
    <submittedName>
        <fullName evidence="1">Uncharacterized protein</fullName>
    </submittedName>
</protein>
<organism evidence="1 2">
    <name type="scientific">Dallia pectoralis</name>
    <name type="common">Alaska blackfish</name>
    <dbReference type="NCBI Taxonomy" id="75939"/>
    <lineage>
        <taxon>Eukaryota</taxon>
        <taxon>Metazoa</taxon>
        <taxon>Chordata</taxon>
        <taxon>Craniata</taxon>
        <taxon>Vertebrata</taxon>
        <taxon>Euteleostomi</taxon>
        <taxon>Actinopterygii</taxon>
        <taxon>Neopterygii</taxon>
        <taxon>Teleostei</taxon>
        <taxon>Protacanthopterygii</taxon>
        <taxon>Esociformes</taxon>
        <taxon>Umbridae</taxon>
        <taxon>Dallia</taxon>
    </lineage>
</organism>
<sequence>MQSHSRPETNGIRQAGLTGQEQHNLRHRDQATMGGHQQSALVHPLSVPGRTCSSQHLQDNQQQGHLSRSHACLLSSHWD</sequence>
<gene>
    <name evidence="1" type="ORF">DPEC_G00242570</name>
</gene>
<comment type="caution">
    <text evidence="1">The sequence shown here is derived from an EMBL/GenBank/DDBJ whole genome shotgun (WGS) entry which is preliminary data.</text>
</comment>
<dbReference type="Proteomes" id="UP001157502">
    <property type="component" value="Chromosome 21"/>
</dbReference>
<name>A0ACC2FV92_DALPE</name>
<keyword evidence="2" id="KW-1185">Reference proteome</keyword>
<dbReference type="EMBL" id="CM055748">
    <property type="protein sequence ID" value="KAJ7995247.1"/>
    <property type="molecule type" value="Genomic_DNA"/>
</dbReference>
<evidence type="ECO:0000313" key="1">
    <source>
        <dbReference type="EMBL" id="KAJ7995247.1"/>
    </source>
</evidence>
<proteinExistence type="predicted"/>
<accession>A0ACC2FV92</accession>
<reference evidence="1" key="1">
    <citation type="submission" date="2021-05" db="EMBL/GenBank/DDBJ databases">
        <authorList>
            <person name="Pan Q."/>
            <person name="Jouanno E."/>
            <person name="Zahm M."/>
            <person name="Klopp C."/>
            <person name="Cabau C."/>
            <person name="Louis A."/>
            <person name="Berthelot C."/>
            <person name="Parey E."/>
            <person name="Roest Crollius H."/>
            <person name="Montfort J."/>
            <person name="Robinson-Rechavi M."/>
            <person name="Bouchez O."/>
            <person name="Lampietro C."/>
            <person name="Lopez Roques C."/>
            <person name="Donnadieu C."/>
            <person name="Postlethwait J."/>
            <person name="Bobe J."/>
            <person name="Dillon D."/>
            <person name="Chandos A."/>
            <person name="von Hippel F."/>
            <person name="Guiguen Y."/>
        </authorList>
    </citation>
    <scope>NUCLEOTIDE SEQUENCE</scope>
    <source>
        <strain evidence="1">YG-Jan2019</strain>
    </source>
</reference>